<sequence>MVVGITDCDRHFHPSGLAVCCDETTADFKFIFQSLVDGATKINLQLNPEYLVSDASNAIPNGFLQVFGEDKILIICWAHMCHNVTKKIESLVERRFQDEVKRDIDTLQICSSENIFDKTKELFIKKWTQKGQQQFVDYISNQWFTSHKNWYEGGAHHTPSTNNALESFNSVIKKEETCMYENGNRVLKPSTTIELRQWTKAYQWAKCNLQVTSVKNENSVTYFCPANEEVSVSQEDILNVTEMRWNTFDQFKKRAFKIWIVTLPDNKENWMNGRCTCPSFFKEYICKHIIGLSISLKYVGPPPSAKQVPIGKKPSRGRPKLATRALLID</sequence>
<evidence type="ECO:0000313" key="4">
    <source>
        <dbReference type="Proteomes" id="UP001168821"/>
    </source>
</evidence>
<name>A0AA38HQW9_9CUCU</name>
<proteinExistence type="predicted"/>
<evidence type="ECO:0000256" key="1">
    <source>
        <dbReference type="PROSITE-ProRule" id="PRU00325"/>
    </source>
</evidence>
<dbReference type="Proteomes" id="UP001168821">
    <property type="component" value="Unassembled WGS sequence"/>
</dbReference>
<evidence type="ECO:0000259" key="2">
    <source>
        <dbReference type="PROSITE" id="PS50966"/>
    </source>
</evidence>
<dbReference type="GO" id="GO:0008270">
    <property type="term" value="F:zinc ion binding"/>
    <property type="evidence" value="ECO:0007669"/>
    <property type="project" value="UniProtKB-KW"/>
</dbReference>
<organism evidence="3 4">
    <name type="scientific">Zophobas morio</name>
    <dbReference type="NCBI Taxonomy" id="2755281"/>
    <lineage>
        <taxon>Eukaryota</taxon>
        <taxon>Metazoa</taxon>
        <taxon>Ecdysozoa</taxon>
        <taxon>Arthropoda</taxon>
        <taxon>Hexapoda</taxon>
        <taxon>Insecta</taxon>
        <taxon>Pterygota</taxon>
        <taxon>Neoptera</taxon>
        <taxon>Endopterygota</taxon>
        <taxon>Coleoptera</taxon>
        <taxon>Polyphaga</taxon>
        <taxon>Cucujiformia</taxon>
        <taxon>Tenebrionidae</taxon>
        <taxon>Zophobas</taxon>
    </lineage>
</organism>
<keyword evidence="1" id="KW-0479">Metal-binding</keyword>
<accession>A0AA38HQW9</accession>
<protein>
    <recommendedName>
        <fullName evidence="2">SWIM-type domain-containing protein</fullName>
    </recommendedName>
</protein>
<dbReference type="EMBL" id="JALNTZ010000009">
    <property type="protein sequence ID" value="KAJ3641881.1"/>
    <property type="molecule type" value="Genomic_DNA"/>
</dbReference>
<dbReference type="AlphaFoldDB" id="A0AA38HQW9"/>
<dbReference type="Pfam" id="PF04434">
    <property type="entry name" value="SWIM"/>
    <property type="match status" value="1"/>
</dbReference>
<gene>
    <name evidence="3" type="ORF">Zmor_028351</name>
</gene>
<evidence type="ECO:0000313" key="3">
    <source>
        <dbReference type="EMBL" id="KAJ3641881.1"/>
    </source>
</evidence>
<dbReference type="PROSITE" id="PS50966">
    <property type="entry name" value="ZF_SWIM"/>
    <property type="match status" value="1"/>
</dbReference>
<dbReference type="InterPro" id="IPR007527">
    <property type="entry name" value="Znf_SWIM"/>
</dbReference>
<reference evidence="3" key="1">
    <citation type="journal article" date="2023" name="G3 (Bethesda)">
        <title>Whole genome assemblies of Zophobas morio and Tenebrio molitor.</title>
        <authorList>
            <person name="Kaur S."/>
            <person name="Stinson S.A."/>
            <person name="diCenzo G.C."/>
        </authorList>
    </citation>
    <scope>NUCLEOTIDE SEQUENCE</scope>
    <source>
        <strain evidence="3">QUZm001</strain>
    </source>
</reference>
<keyword evidence="4" id="KW-1185">Reference proteome</keyword>
<feature type="domain" description="SWIM-type" evidence="2">
    <location>
        <begin position="259"/>
        <end position="297"/>
    </location>
</feature>
<comment type="caution">
    <text evidence="3">The sequence shown here is derived from an EMBL/GenBank/DDBJ whole genome shotgun (WGS) entry which is preliminary data.</text>
</comment>
<keyword evidence="1" id="KW-0862">Zinc</keyword>
<keyword evidence="1" id="KW-0863">Zinc-finger</keyword>